<feature type="region of interest" description="Disordered" evidence="1">
    <location>
        <begin position="396"/>
        <end position="420"/>
    </location>
</feature>
<evidence type="ECO:0000313" key="3">
    <source>
        <dbReference type="RefSeq" id="XP_011043606.1"/>
    </source>
</evidence>
<dbReference type="RefSeq" id="XP_011043606.1">
    <property type="nucleotide sequence ID" value="XM_011045304.1"/>
</dbReference>
<dbReference type="PANTHER" id="PTHR37260">
    <property type="entry name" value="PHOSPHORELAY PROTEIN"/>
    <property type="match status" value="1"/>
</dbReference>
<name>A0AAJ6VA06_POPEU</name>
<accession>A0AAJ6VA06</accession>
<dbReference type="AlphaFoldDB" id="A0AAJ6VA06"/>
<feature type="compositionally biased region" description="Basic residues" evidence="1">
    <location>
        <begin position="7"/>
        <end position="25"/>
    </location>
</feature>
<sequence length="439" mass="47515">MDTKALAKSKRAHTLQHNKGKKPHPNQKPSKTPSTGNNQKPQKSKLPSNWDRYGDDEEDEFGVNLENPSGDNSKKPSFKDYGDGLALPKSKGADFRYLLDEAKSKPHQVDDFPFLEHFLAEESMHGVGPLLAVRGESILSWIGDDNFVVEDETTSSHEGSNTSSSQEFDQMQTTGSEAGGNHGPNRKQTTHDKETKTISGELTFEDLSEKNKAVNQDAEIFVSGLTIGNSDPISFIQGLDVKDNLNLNQHGKFNQSAAMESPAQLYACSVAPSSRLPAFEAAAAESELDMLLDSLSETKLLDSSGFGSGTLPVSEKEAAVPLPQLTRNAPGSAKTTPTAATLDNVLDDLLEESSDLQEAAAPLPLLARNAHGSLKTTSTAATLDDVLDDLFEETSSLPNQNNLYQPSERKADHVIQSSSSQSVNKSKVLDDFDSWLDTI</sequence>
<protein>
    <submittedName>
        <fullName evidence="3">Uncharacterized protein LOC105139018 isoform X2</fullName>
    </submittedName>
</protein>
<feature type="region of interest" description="Disordered" evidence="1">
    <location>
        <begin position="1"/>
        <end position="86"/>
    </location>
</feature>
<gene>
    <name evidence="3" type="primary">LOC105139018</name>
</gene>
<dbReference type="GeneID" id="105139018"/>
<feature type="compositionally biased region" description="Basic and acidic residues" evidence="1">
    <location>
        <begin position="72"/>
        <end position="82"/>
    </location>
</feature>
<dbReference type="PANTHER" id="PTHR37260:SF2">
    <property type="entry name" value="PROTEIN ECERIFERUM 16"/>
    <property type="match status" value="1"/>
</dbReference>
<feature type="compositionally biased region" description="Low complexity" evidence="1">
    <location>
        <begin position="156"/>
        <end position="167"/>
    </location>
</feature>
<feature type="region of interest" description="Disordered" evidence="1">
    <location>
        <begin position="151"/>
        <end position="201"/>
    </location>
</feature>
<reference evidence="3" key="1">
    <citation type="submission" date="2025-08" db="UniProtKB">
        <authorList>
            <consortium name="RefSeq"/>
        </authorList>
    </citation>
    <scope>IDENTIFICATION</scope>
</reference>
<keyword evidence="2" id="KW-1185">Reference proteome</keyword>
<feature type="compositionally biased region" description="Polar residues" evidence="1">
    <location>
        <begin position="27"/>
        <end position="47"/>
    </location>
</feature>
<evidence type="ECO:0000256" key="1">
    <source>
        <dbReference type="SAM" id="MobiDB-lite"/>
    </source>
</evidence>
<proteinExistence type="predicted"/>
<dbReference type="Proteomes" id="UP000694918">
    <property type="component" value="Unplaced"/>
</dbReference>
<organism evidence="2 3">
    <name type="scientific">Populus euphratica</name>
    <name type="common">Euphrates poplar</name>
    <dbReference type="NCBI Taxonomy" id="75702"/>
    <lineage>
        <taxon>Eukaryota</taxon>
        <taxon>Viridiplantae</taxon>
        <taxon>Streptophyta</taxon>
        <taxon>Embryophyta</taxon>
        <taxon>Tracheophyta</taxon>
        <taxon>Spermatophyta</taxon>
        <taxon>Magnoliopsida</taxon>
        <taxon>eudicotyledons</taxon>
        <taxon>Gunneridae</taxon>
        <taxon>Pentapetalae</taxon>
        <taxon>rosids</taxon>
        <taxon>fabids</taxon>
        <taxon>Malpighiales</taxon>
        <taxon>Salicaceae</taxon>
        <taxon>Saliceae</taxon>
        <taxon>Populus</taxon>
    </lineage>
</organism>
<evidence type="ECO:0000313" key="2">
    <source>
        <dbReference type="Proteomes" id="UP000694918"/>
    </source>
</evidence>
<feature type="compositionally biased region" description="Polar residues" evidence="1">
    <location>
        <begin position="396"/>
        <end position="405"/>
    </location>
</feature>
<dbReference type="InterPro" id="IPR053342">
    <property type="entry name" value="Exosome_cofactor/PTGS_suppr"/>
</dbReference>